<feature type="domain" description="Gfo/Idh/MocA-like oxidoreductase N-terminal" evidence="2">
    <location>
        <begin position="19"/>
        <end position="142"/>
    </location>
</feature>
<dbReference type="InterPro" id="IPR055170">
    <property type="entry name" value="GFO_IDH_MocA-like_dom"/>
</dbReference>
<dbReference type="EMBL" id="QJVJ01000010">
    <property type="protein sequence ID" value="PYI52053.1"/>
    <property type="molecule type" value="Genomic_DNA"/>
</dbReference>
<evidence type="ECO:0000259" key="2">
    <source>
        <dbReference type="Pfam" id="PF01408"/>
    </source>
</evidence>
<accession>A0A2V5K398</accession>
<dbReference type="OrthoDB" id="9781966at2"/>
<name>A0A2V5K398_9BACL</name>
<comment type="caution">
    <text evidence="4">The sequence shown here is derived from an EMBL/GenBank/DDBJ whole genome shotgun (WGS) entry which is preliminary data.</text>
</comment>
<organism evidence="4 5">
    <name type="scientific">Paenibacillus flagellatus</name>
    <dbReference type="NCBI Taxonomy" id="2211139"/>
    <lineage>
        <taxon>Bacteria</taxon>
        <taxon>Bacillati</taxon>
        <taxon>Bacillota</taxon>
        <taxon>Bacilli</taxon>
        <taxon>Bacillales</taxon>
        <taxon>Paenibacillaceae</taxon>
        <taxon>Paenibacillus</taxon>
    </lineage>
</organism>
<dbReference type="SUPFAM" id="SSF55347">
    <property type="entry name" value="Glyceraldehyde-3-phosphate dehydrogenase-like, C-terminal domain"/>
    <property type="match status" value="1"/>
</dbReference>
<evidence type="ECO:0000259" key="3">
    <source>
        <dbReference type="Pfam" id="PF22725"/>
    </source>
</evidence>
<dbReference type="AlphaFoldDB" id="A0A2V5K398"/>
<gene>
    <name evidence="4" type="ORF">DLM86_21445</name>
</gene>
<evidence type="ECO:0000313" key="4">
    <source>
        <dbReference type="EMBL" id="PYI52053.1"/>
    </source>
</evidence>
<reference evidence="4 5" key="1">
    <citation type="submission" date="2018-05" db="EMBL/GenBank/DDBJ databases">
        <title>Paenibacillus flagellatus sp. nov., isolated from selenium mineral soil.</title>
        <authorList>
            <person name="Dai X."/>
        </authorList>
    </citation>
    <scope>NUCLEOTIDE SEQUENCE [LARGE SCALE GENOMIC DNA]</scope>
    <source>
        <strain evidence="4 5">DXL2</strain>
    </source>
</reference>
<proteinExistence type="predicted"/>
<dbReference type="GO" id="GO:0016491">
    <property type="term" value="F:oxidoreductase activity"/>
    <property type="evidence" value="ECO:0007669"/>
    <property type="project" value="UniProtKB-KW"/>
</dbReference>
<dbReference type="PANTHER" id="PTHR43818:SF11">
    <property type="entry name" value="BCDNA.GH03377"/>
    <property type="match status" value="1"/>
</dbReference>
<evidence type="ECO:0000256" key="1">
    <source>
        <dbReference type="ARBA" id="ARBA00023002"/>
    </source>
</evidence>
<dbReference type="InterPro" id="IPR036291">
    <property type="entry name" value="NAD(P)-bd_dom_sf"/>
</dbReference>
<feature type="domain" description="GFO/IDH/MocA-like oxidoreductase" evidence="3">
    <location>
        <begin position="150"/>
        <end position="282"/>
    </location>
</feature>
<keyword evidence="1" id="KW-0560">Oxidoreductase</keyword>
<protein>
    <submittedName>
        <fullName evidence="4">Gfo/Idh/MocA family oxidoreductase</fullName>
    </submittedName>
</protein>
<evidence type="ECO:0000313" key="5">
    <source>
        <dbReference type="Proteomes" id="UP000247476"/>
    </source>
</evidence>
<dbReference type="InterPro" id="IPR000683">
    <property type="entry name" value="Gfo/Idh/MocA-like_OxRdtase_N"/>
</dbReference>
<dbReference type="GO" id="GO:0000166">
    <property type="term" value="F:nucleotide binding"/>
    <property type="evidence" value="ECO:0007669"/>
    <property type="project" value="InterPro"/>
</dbReference>
<sequence length="420" mass="46205">MYDDTPEEDTGVDGKRCKALLIGIGGFGKIHANMMKELAGDSKLDIVAFAEIRPEAYPETYAGLTAAGAAHYADYERMLAEHPEADFAAIATPIAAHKTMVIRALRMGFHVLVEKPPAVTVQDLDEMIAVRRESGKRCQVNFQNTSGRAFRHLLERIGEGALGTVKHVTGVGMWNRTRSYYERTRWAGKLMCDGEYVLDGTINNPLAHLLHNSLIVAGGGDASRAAPVRVQAELYHANDIEGDDTSCVRIETASGADVHFYGTMCHDNYESPYIAVSGTEGEALWDYQNNLTIRNRDGETVLSFGQEELVRNMYVNLIEAIRDDGLPLYAPLEHTRSFVAASNGAFESSGAIRAIPSPHYRQMGEGGGASRHLPDLSERMKDAAGKRLLFSEYGFPWAVPTKPFPMDGYVRFELPAGMRT</sequence>
<dbReference type="SUPFAM" id="SSF51735">
    <property type="entry name" value="NAD(P)-binding Rossmann-fold domains"/>
    <property type="match status" value="1"/>
</dbReference>
<keyword evidence="5" id="KW-1185">Reference proteome</keyword>
<dbReference type="Gene3D" id="3.30.360.10">
    <property type="entry name" value="Dihydrodipicolinate Reductase, domain 2"/>
    <property type="match status" value="1"/>
</dbReference>
<dbReference type="Gene3D" id="3.40.50.720">
    <property type="entry name" value="NAD(P)-binding Rossmann-like Domain"/>
    <property type="match status" value="1"/>
</dbReference>
<dbReference type="PANTHER" id="PTHR43818">
    <property type="entry name" value="BCDNA.GH03377"/>
    <property type="match status" value="1"/>
</dbReference>
<dbReference type="Proteomes" id="UP000247476">
    <property type="component" value="Unassembled WGS sequence"/>
</dbReference>
<dbReference type="Pfam" id="PF01408">
    <property type="entry name" value="GFO_IDH_MocA"/>
    <property type="match status" value="1"/>
</dbReference>
<dbReference type="Pfam" id="PF22725">
    <property type="entry name" value="GFO_IDH_MocA_C3"/>
    <property type="match status" value="1"/>
</dbReference>
<dbReference type="InterPro" id="IPR050463">
    <property type="entry name" value="Gfo/Idh/MocA_oxidrdct_glycsds"/>
</dbReference>